<proteinExistence type="predicted"/>
<accession>A0A1B0BCY5</accession>
<evidence type="ECO:0000313" key="1">
    <source>
        <dbReference type="EnsemblMetazoa" id="GPPI026078-PA"/>
    </source>
</evidence>
<dbReference type="EMBL" id="JXJN01012181">
    <property type="status" value="NOT_ANNOTATED_CDS"/>
    <property type="molecule type" value="Genomic_DNA"/>
</dbReference>
<sequence>MESFQTREHMRVYERLPQQFQEICFPITPSKSNQIRIFWFRICEQTALDYRLCIPLSIAYSINRSKLSTKLYAKRWSKLEIGLQLNSGASLSVINCLGSGCQRVSKNVI</sequence>
<protein>
    <submittedName>
        <fullName evidence="1">Uncharacterized protein</fullName>
    </submittedName>
</protein>
<keyword evidence="2" id="KW-1185">Reference proteome</keyword>
<dbReference type="Proteomes" id="UP000092460">
    <property type="component" value="Unassembled WGS sequence"/>
</dbReference>
<reference evidence="1" key="2">
    <citation type="submission" date="2020-05" db="UniProtKB">
        <authorList>
            <consortium name="EnsemblMetazoa"/>
        </authorList>
    </citation>
    <scope>IDENTIFICATION</scope>
    <source>
        <strain evidence="1">IAEA</strain>
    </source>
</reference>
<reference evidence="2" key="1">
    <citation type="submission" date="2015-01" db="EMBL/GenBank/DDBJ databases">
        <authorList>
            <person name="Aksoy S."/>
            <person name="Warren W."/>
            <person name="Wilson R.K."/>
        </authorList>
    </citation>
    <scope>NUCLEOTIDE SEQUENCE [LARGE SCALE GENOMIC DNA]</scope>
    <source>
        <strain evidence="2">IAEA</strain>
    </source>
</reference>
<dbReference type="EnsemblMetazoa" id="GPPI026078-RA">
    <property type="protein sequence ID" value="GPPI026078-PA"/>
    <property type="gene ID" value="GPPI026078"/>
</dbReference>
<organism evidence="1 2">
    <name type="scientific">Glossina palpalis gambiensis</name>
    <dbReference type="NCBI Taxonomy" id="67801"/>
    <lineage>
        <taxon>Eukaryota</taxon>
        <taxon>Metazoa</taxon>
        <taxon>Ecdysozoa</taxon>
        <taxon>Arthropoda</taxon>
        <taxon>Hexapoda</taxon>
        <taxon>Insecta</taxon>
        <taxon>Pterygota</taxon>
        <taxon>Neoptera</taxon>
        <taxon>Endopterygota</taxon>
        <taxon>Diptera</taxon>
        <taxon>Brachycera</taxon>
        <taxon>Muscomorpha</taxon>
        <taxon>Hippoboscoidea</taxon>
        <taxon>Glossinidae</taxon>
        <taxon>Glossina</taxon>
    </lineage>
</organism>
<dbReference type="AlphaFoldDB" id="A0A1B0BCY5"/>
<name>A0A1B0BCY5_9MUSC</name>
<dbReference type="VEuPathDB" id="VectorBase:GPPI026078"/>
<evidence type="ECO:0000313" key="2">
    <source>
        <dbReference type="Proteomes" id="UP000092460"/>
    </source>
</evidence>